<dbReference type="AlphaFoldDB" id="A0AA88PSE8"/>
<protein>
    <submittedName>
        <fullName evidence="1">Uncharacterized protein</fullName>
    </submittedName>
</protein>
<organism evidence="1 2">
    <name type="scientific">Cirrhinus molitorella</name>
    <name type="common">mud carp</name>
    <dbReference type="NCBI Taxonomy" id="172907"/>
    <lineage>
        <taxon>Eukaryota</taxon>
        <taxon>Metazoa</taxon>
        <taxon>Chordata</taxon>
        <taxon>Craniata</taxon>
        <taxon>Vertebrata</taxon>
        <taxon>Euteleostomi</taxon>
        <taxon>Actinopterygii</taxon>
        <taxon>Neopterygii</taxon>
        <taxon>Teleostei</taxon>
        <taxon>Ostariophysi</taxon>
        <taxon>Cypriniformes</taxon>
        <taxon>Cyprinidae</taxon>
        <taxon>Labeoninae</taxon>
        <taxon>Labeonini</taxon>
        <taxon>Cirrhinus</taxon>
    </lineage>
</organism>
<evidence type="ECO:0000313" key="1">
    <source>
        <dbReference type="EMBL" id="KAK2899014.1"/>
    </source>
</evidence>
<dbReference type="EMBL" id="JAUYZG010000009">
    <property type="protein sequence ID" value="KAK2899014.1"/>
    <property type="molecule type" value="Genomic_DNA"/>
</dbReference>
<comment type="caution">
    <text evidence="1">The sequence shown here is derived from an EMBL/GenBank/DDBJ whole genome shotgun (WGS) entry which is preliminary data.</text>
</comment>
<accession>A0AA88PSE8</accession>
<proteinExistence type="predicted"/>
<evidence type="ECO:0000313" key="2">
    <source>
        <dbReference type="Proteomes" id="UP001187343"/>
    </source>
</evidence>
<gene>
    <name evidence="1" type="ORF">Q8A67_010432</name>
</gene>
<reference evidence="1" key="1">
    <citation type="submission" date="2023-08" db="EMBL/GenBank/DDBJ databases">
        <title>Chromosome-level Genome Assembly of mud carp (Cirrhinus molitorella).</title>
        <authorList>
            <person name="Liu H."/>
        </authorList>
    </citation>
    <scope>NUCLEOTIDE SEQUENCE</scope>
    <source>
        <strain evidence="1">Prfri</strain>
        <tissue evidence="1">Muscle</tissue>
    </source>
</reference>
<name>A0AA88PSE8_9TELE</name>
<keyword evidence="2" id="KW-1185">Reference proteome</keyword>
<dbReference type="Proteomes" id="UP001187343">
    <property type="component" value="Unassembled WGS sequence"/>
</dbReference>
<sequence length="119" mass="13319">MRFCYLSATPPFTSPRVLPPKSLRGKSSGASHREAFPVLFSCPDGLTPRLDRRPWRFTPWRSSRSTRPNSSKLFRALDESGPEHSAFKDLRSVTNLALRATKMTAQAIGRTMASLVVLE</sequence>